<dbReference type="OrthoDB" id="10266325at2759"/>
<protein>
    <recommendedName>
        <fullName evidence="1">Tse2 ADP-ribosyltransferase toxin domain-containing protein</fullName>
    </recommendedName>
</protein>
<accession>A0A6A6GHW1</accession>
<dbReference type="EMBL" id="ML992504">
    <property type="protein sequence ID" value="KAF2225322.1"/>
    <property type="molecule type" value="Genomic_DNA"/>
</dbReference>
<sequence length="154" mass="17313">MNHNRFLASFATFPKTLFRTNKGPSIRLRAHPGPLRPRGPFDLLTTSGMVKPKALDPKTYEFPNGASMRSDSPAQRRVLATFTGPDVLVYKVPKGTILPKELILVHEFRDHYSLQAAEEMTVRELNDHLTTFFAGCAVAHTKKEWYACFPAPAE</sequence>
<dbReference type="Pfam" id="PF18648">
    <property type="entry name" value="ADPRTs_Tse2"/>
    <property type="match status" value="1"/>
</dbReference>
<dbReference type="Proteomes" id="UP000799538">
    <property type="component" value="Unassembled WGS sequence"/>
</dbReference>
<evidence type="ECO:0000259" key="1">
    <source>
        <dbReference type="Pfam" id="PF18648"/>
    </source>
</evidence>
<keyword evidence="3" id="KW-1185">Reference proteome</keyword>
<feature type="domain" description="Tse2 ADP-ribosyltransferase toxin" evidence="1">
    <location>
        <begin position="15"/>
        <end position="145"/>
    </location>
</feature>
<dbReference type="AlphaFoldDB" id="A0A6A6GHW1"/>
<proteinExistence type="predicted"/>
<organism evidence="2 3">
    <name type="scientific">Elsinoe ampelina</name>
    <dbReference type="NCBI Taxonomy" id="302913"/>
    <lineage>
        <taxon>Eukaryota</taxon>
        <taxon>Fungi</taxon>
        <taxon>Dikarya</taxon>
        <taxon>Ascomycota</taxon>
        <taxon>Pezizomycotina</taxon>
        <taxon>Dothideomycetes</taxon>
        <taxon>Dothideomycetidae</taxon>
        <taxon>Myriangiales</taxon>
        <taxon>Elsinoaceae</taxon>
        <taxon>Elsinoe</taxon>
    </lineage>
</organism>
<evidence type="ECO:0000313" key="2">
    <source>
        <dbReference type="EMBL" id="KAF2225322.1"/>
    </source>
</evidence>
<name>A0A6A6GHW1_9PEZI</name>
<dbReference type="InterPro" id="IPR041018">
    <property type="entry name" value="ADPRTs_Tse2"/>
</dbReference>
<gene>
    <name evidence="2" type="ORF">BDZ85DRAFT_91761</name>
</gene>
<reference evidence="3" key="1">
    <citation type="journal article" date="2020" name="Stud. Mycol.">
        <title>101 Dothideomycetes genomes: A test case for predicting lifestyles and emergence of pathogens.</title>
        <authorList>
            <person name="Haridas S."/>
            <person name="Albert R."/>
            <person name="Binder M."/>
            <person name="Bloem J."/>
            <person name="LaButti K."/>
            <person name="Salamov A."/>
            <person name="Andreopoulos B."/>
            <person name="Baker S."/>
            <person name="Barry K."/>
            <person name="Bills G."/>
            <person name="Bluhm B."/>
            <person name="Cannon C."/>
            <person name="Castanera R."/>
            <person name="Culley D."/>
            <person name="Daum C."/>
            <person name="Ezra D."/>
            <person name="Gonzalez J."/>
            <person name="Henrissat B."/>
            <person name="Kuo A."/>
            <person name="Liang C."/>
            <person name="Lipzen A."/>
            <person name="Lutzoni F."/>
            <person name="Magnuson J."/>
            <person name="Mondo S."/>
            <person name="Nolan M."/>
            <person name="Ohm R."/>
            <person name="Pangilinan J."/>
            <person name="Park H.-J."/>
            <person name="Ramirez L."/>
            <person name="Alfaro M."/>
            <person name="Sun H."/>
            <person name="Tritt A."/>
            <person name="Yoshinaga Y."/>
            <person name="Zwiers L.-H."/>
            <person name="Turgeon B."/>
            <person name="Goodwin S."/>
            <person name="Spatafora J."/>
            <person name="Crous P."/>
            <person name="Grigoriev I."/>
        </authorList>
    </citation>
    <scope>NUCLEOTIDE SEQUENCE [LARGE SCALE GENOMIC DNA]</scope>
    <source>
        <strain evidence="3">CECT 20119</strain>
    </source>
</reference>
<evidence type="ECO:0000313" key="3">
    <source>
        <dbReference type="Proteomes" id="UP000799538"/>
    </source>
</evidence>